<dbReference type="EMBL" id="CM003381">
    <property type="protein sequence ID" value="KOM57428.1"/>
    <property type="molecule type" value="Genomic_DNA"/>
</dbReference>
<name>A0A0L9VR47_PHAAN</name>
<protein>
    <submittedName>
        <fullName evidence="1">Uncharacterized protein</fullName>
    </submittedName>
</protein>
<accession>A0A0L9VR47</accession>
<evidence type="ECO:0000313" key="2">
    <source>
        <dbReference type="Proteomes" id="UP000053144"/>
    </source>
</evidence>
<dbReference type="AlphaFoldDB" id="A0A0L9VR47"/>
<reference evidence="2" key="1">
    <citation type="journal article" date="2015" name="Proc. Natl. Acad. Sci. U.S.A.">
        <title>Genome sequencing of adzuki bean (Vigna angularis) provides insight into high starch and low fat accumulation and domestication.</title>
        <authorList>
            <person name="Yang K."/>
            <person name="Tian Z."/>
            <person name="Chen C."/>
            <person name="Luo L."/>
            <person name="Zhao B."/>
            <person name="Wang Z."/>
            <person name="Yu L."/>
            <person name="Li Y."/>
            <person name="Sun Y."/>
            <person name="Li W."/>
            <person name="Chen Y."/>
            <person name="Li Y."/>
            <person name="Zhang Y."/>
            <person name="Ai D."/>
            <person name="Zhao J."/>
            <person name="Shang C."/>
            <person name="Ma Y."/>
            <person name="Wu B."/>
            <person name="Wang M."/>
            <person name="Gao L."/>
            <person name="Sun D."/>
            <person name="Zhang P."/>
            <person name="Guo F."/>
            <person name="Wang W."/>
            <person name="Li Y."/>
            <person name="Wang J."/>
            <person name="Varshney R.K."/>
            <person name="Wang J."/>
            <person name="Ling H.Q."/>
            <person name="Wan P."/>
        </authorList>
    </citation>
    <scope>NUCLEOTIDE SEQUENCE</scope>
    <source>
        <strain evidence="2">cv. Jingnong 6</strain>
    </source>
</reference>
<evidence type="ECO:0000313" key="1">
    <source>
        <dbReference type="EMBL" id="KOM57428.1"/>
    </source>
</evidence>
<gene>
    <name evidence="1" type="ORF">LR48_Vigan11g046100</name>
</gene>
<dbReference type="Gramene" id="KOM57428">
    <property type="protein sequence ID" value="KOM57428"/>
    <property type="gene ID" value="LR48_Vigan11g046100"/>
</dbReference>
<organism evidence="1 2">
    <name type="scientific">Phaseolus angularis</name>
    <name type="common">Azuki bean</name>
    <name type="synonym">Vigna angularis</name>
    <dbReference type="NCBI Taxonomy" id="3914"/>
    <lineage>
        <taxon>Eukaryota</taxon>
        <taxon>Viridiplantae</taxon>
        <taxon>Streptophyta</taxon>
        <taxon>Embryophyta</taxon>
        <taxon>Tracheophyta</taxon>
        <taxon>Spermatophyta</taxon>
        <taxon>Magnoliopsida</taxon>
        <taxon>eudicotyledons</taxon>
        <taxon>Gunneridae</taxon>
        <taxon>Pentapetalae</taxon>
        <taxon>rosids</taxon>
        <taxon>fabids</taxon>
        <taxon>Fabales</taxon>
        <taxon>Fabaceae</taxon>
        <taxon>Papilionoideae</taxon>
        <taxon>50 kb inversion clade</taxon>
        <taxon>NPAAA clade</taxon>
        <taxon>indigoferoid/millettioid clade</taxon>
        <taxon>Phaseoleae</taxon>
        <taxon>Vigna</taxon>
    </lineage>
</organism>
<proteinExistence type="predicted"/>
<sequence>MCFSQPSVSLSVTVAEPSCASNKSMCSHYLLPSNQRAASSRMKITVQSNNEALLGQRFTQKFHEPK</sequence>
<dbReference type="Proteomes" id="UP000053144">
    <property type="component" value="Chromosome 11"/>
</dbReference>